<proteinExistence type="predicted"/>
<dbReference type="OrthoDB" id="9804574at2"/>
<feature type="domain" description="SAF" evidence="2">
    <location>
        <begin position="19"/>
        <end position="90"/>
    </location>
</feature>
<protein>
    <recommendedName>
        <fullName evidence="2">SAF domain-containing protein</fullName>
    </recommendedName>
</protein>
<dbReference type="RefSeq" id="WP_090524421.1">
    <property type="nucleotide sequence ID" value="NZ_FNAH01000008.1"/>
</dbReference>
<dbReference type="PANTHER" id="PTHR30536:SF5">
    <property type="entry name" value="ALTRONATE DEHYDRATASE"/>
    <property type="match status" value="1"/>
</dbReference>
<dbReference type="STRING" id="591205.SAMN05421538_108120"/>
<dbReference type="InterPro" id="IPR044144">
    <property type="entry name" value="SAF_UxaA/GarD"/>
</dbReference>
<dbReference type="GO" id="GO:0019698">
    <property type="term" value="P:D-galacturonate catabolic process"/>
    <property type="evidence" value="ECO:0007669"/>
    <property type="project" value="TreeGrafter"/>
</dbReference>
<dbReference type="PANTHER" id="PTHR30536">
    <property type="entry name" value="ALTRONATE/GALACTARATE DEHYDRATASE"/>
    <property type="match status" value="1"/>
</dbReference>
<keyword evidence="1" id="KW-0456">Lyase</keyword>
<sequence>MAEDDLVAGSRLLRLDPADNVLVATGAVGPGPAGLHGGGTLRLLDAVTLGHKVAARDISAGEKILKYGVPIGSAVCNIAAGSHVHLHNMKSDYTPTHALAETAKGHPDA</sequence>
<dbReference type="Proteomes" id="UP000199344">
    <property type="component" value="Unassembled WGS sequence"/>
</dbReference>
<dbReference type="CDD" id="cd11613">
    <property type="entry name" value="SAF_AH_GD"/>
    <property type="match status" value="1"/>
</dbReference>
<keyword evidence="4" id="KW-1185">Reference proteome</keyword>
<evidence type="ECO:0000313" key="4">
    <source>
        <dbReference type="Proteomes" id="UP000199344"/>
    </source>
</evidence>
<evidence type="ECO:0000259" key="2">
    <source>
        <dbReference type="SMART" id="SM00858"/>
    </source>
</evidence>
<evidence type="ECO:0000256" key="1">
    <source>
        <dbReference type="ARBA" id="ARBA00023239"/>
    </source>
</evidence>
<dbReference type="InterPro" id="IPR013974">
    <property type="entry name" value="SAF"/>
</dbReference>
<dbReference type="Gene3D" id="2.30.130.110">
    <property type="match status" value="1"/>
</dbReference>
<organism evidence="3 4">
    <name type="scientific">Paracoccus isoporae</name>
    <dbReference type="NCBI Taxonomy" id="591205"/>
    <lineage>
        <taxon>Bacteria</taxon>
        <taxon>Pseudomonadati</taxon>
        <taxon>Pseudomonadota</taxon>
        <taxon>Alphaproteobacteria</taxon>
        <taxon>Rhodobacterales</taxon>
        <taxon>Paracoccaceae</taxon>
        <taxon>Paracoccus</taxon>
    </lineage>
</organism>
<dbReference type="GO" id="GO:0016829">
    <property type="term" value="F:lyase activity"/>
    <property type="evidence" value="ECO:0007669"/>
    <property type="project" value="UniProtKB-KW"/>
</dbReference>
<dbReference type="SMART" id="SM00858">
    <property type="entry name" value="SAF"/>
    <property type="match status" value="1"/>
</dbReference>
<reference evidence="3 4" key="1">
    <citation type="submission" date="2016-10" db="EMBL/GenBank/DDBJ databases">
        <authorList>
            <person name="de Groot N.N."/>
        </authorList>
    </citation>
    <scope>NUCLEOTIDE SEQUENCE [LARGE SCALE GENOMIC DNA]</scope>
    <source>
        <strain evidence="3 4">DSM 22220</strain>
    </source>
</reference>
<dbReference type="EMBL" id="FNAH01000008">
    <property type="protein sequence ID" value="SDE59878.1"/>
    <property type="molecule type" value="Genomic_DNA"/>
</dbReference>
<gene>
    <name evidence="3" type="ORF">SAMN05421538_108120</name>
</gene>
<name>A0A1G7E840_9RHOB</name>
<evidence type="ECO:0000313" key="3">
    <source>
        <dbReference type="EMBL" id="SDE59878.1"/>
    </source>
</evidence>
<accession>A0A1G7E840</accession>
<dbReference type="InterPro" id="IPR052172">
    <property type="entry name" value="UxaA_altronate/galactarate_dh"/>
</dbReference>
<dbReference type="AlphaFoldDB" id="A0A1G7E840"/>